<comment type="similarity">
    <text evidence="3 12">Belongs to the ExbD/TolR family.</text>
</comment>
<keyword evidence="6" id="KW-1003">Cell membrane</keyword>
<evidence type="ECO:0000256" key="5">
    <source>
        <dbReference type="ARBA" id="ARBA00022448"/>
    </source>
</evidence>
<keyword evidence="9 12" id="KW-0653">Protein transport</keyword>
<evidence type="ECO:0000256" key="11">
    <source>
        <dbReference type="ARBA" id="ARBA00023136"/>
    </source>
</evidence>
<keyword evidence="8 12" id="KW-0812">Transmembrane</keyword>
<comment type="caution">
    <text evidence="14">The sequence shown here is derived from an EMBL/GenBank/DDBJ whole genome shotgun (WGS) entry which is preliminary data.</text>
</comment>
<evidence type="ECO:0000256" key="1">
    <source>
        <dbReference type="ARBA" id="ARBA00003540"/>
    </source>
</evidence>
<dbReference type="EMBL" id="VRTS01000007">
    <property type="protein sequence ID" value="TXK60985.1"/>
    <property type="molecule type" value="Genomic_DNA"/>
</dbReference>
<evidence type="ECO:0000256" key="6">
    <source>
        <dbReference type="ARBA" id="ARBA00022475"/>
    </source>
</evidence>
<reference evidence="14 15" key="1">
    <citation type="submission" date="2019-08" db="EMBL/GenBank/DDBJ databases">
        <authorList>
            <person name="Karlyshev A.V."/>
        </authorList>
    </citation>
    <scope>NUCLEOTIDE SEQUENCE [LARGE SCALE GENOMIC DNA]</scope>
    <source>
        <strain evidence="14 15">Alg18-2.2</strain>
    </source>
</reference>
<comment type="function">
    <text evidence="1">Involved in the TonB-dependent energy-dependent transport of various receptor-bound substrates.</text>
</comment>
<keyword evidence="15" id="KW-1185">Reference proteome</keyword>
<evidence type="ECO:0000313" key="15">
    <source>
        <dbReference type="Proteomes" id="UP000321248"/>
    </source>
</evidence>
<dbReference type="GO" id="GO:0015031">
    <property type="term" value="P:protein transport"/>
    <property type="evidence" value="ECO:0007669"/>
    <property type="project" value="UniProtKB-KW"/>
</dbReference>
<comment type="subcellular location">
    <subcellularLocation>
        <location evidence="2">Cell inner membrane</location>
        <topology evidence="2">Single-pass type II membrane protein</topology>
    </subcellularLocation>
    <subcellularLocation>
        <location evidence="12">Cell membrane</location>
        <topology evidence="12">Single-pass type II membrane protein</topology>
    </subcellularLocation>
</comment>
<organism evidence="14 15">
    <name type="scientific">Alkalisalibacterium limincola</name>
    <dbReference type="NCBI Taxonomy" id="2699169"/>
    <lineage>
        <taxon>Bacteria</taxon>
        <taxon>Pseudomonadati</taxon>
        <taxon>Pseudomonadota</taxon>
        <taxon>Gammaproteobacteria</taxon>
        <taxon>Lysobacterales</taxon>
        <taxon>Lysobacteraceae</taxon>
        <taxon>Alkalisalibacterium</taxon>
    </lineage>
</organism>
<comment type="subunit">
    <text evidence="4">The accessory proteins ExbB and ExbD seem to form a complex with TonB.</text>
</comment>
<evidence type="ECO:0000256" key="3">
    <source>
        <dbReference type="ARBA" id="ARBA00005811"/>
    </source>
</evidence>
<sequence length="139" mass="14771">MAYQGVEPMASKSEMNVVPLIDVLLVLLIIFMVTVPAVTGAVSLTLPQQGPPPPALVEPHPMRLMIDGGGQWRLDGVPTSERALQQAFVAAVNLSEATGQAQPLLHVDIHPDAHYQSMASALAVARNAGMERIGFVGNR</sequence>
<proteinExistence type="inferred from homology"/>
<keyword evidence="7" id="KW-0997">Cell inner membrane</keyword>
<feature type="transmembrane region" description="Helical" evidence="13">
    <location>
        <begin position="20"/>
        <end position="46"/>
    </location>
</feature>
<evidence type="ECO:0000313" key="14">
    <source>
        <dbReference type="EMBL" id="TXK60985.1"/>
    </source>
</evidence>
<dbReference type="InterPro" id="IPR003400">
    <property type="entry name" value="ExbD"/>
</dbReference>
<protein>
    <submittedName>
        <fullName evidence="14">Biopolymer transporter ExbD</fullName>
    </submittedName>
</protein>
<dbReference type="GO" id="GO:0005886">
    <property type="term" value="C:plasma membrane"/>
    <property type="evidence" value="ECO:0007669"/>
    <property type="project" value="UniProtKB-SubCell"/>
</dbReference>
<evidence type="ECO:0000256" key="13">
    <source>
        <dbReference type="SAM" id="Phobius"/>
    </source>
</evidence>
<gene>
    <name evidence="14" type="ORF">FU658_10415</name>
</gene>
<keyword evidence="10 13" id="KW-1133">Transmembrane helix</keyword>
<dbReference type="GO" id="GO:0022857">
    <property type="term" value="F:transmembrane transporter activity"/>
    <property type="evidence" value="ECO:0007669"/>
    <property type="project" value="InterPro"/>
</dbReference>
<accession>A0A5C8KLZ7</accession>
<evidence type="ECO:0000256" key="9">
    <source>
        <dbReference type="ARBA" id="ARBA00022927"/>
    </source>
</evidence>
<dbReference type="Proteomes" id="UP000321248">
    <property type="component" value="Unassembled WGS sequence"/>
</dbReference>
<evidence type="ECO:0000256" key="4">
    <source>
        <dbReference type="ARBA" id="ARBA00011471"/>
    </source>
</evidence>
<evidence type="ECO:0000256" key="7">
    <source>
        <dbReference type="ARBA" id="ARBA00022519"/>
    </source>
</evidence>
<name>A0A5C8KLZ7_9GAMM</name>
<dbReference type="PANTHER" id="PTHR30558:SF12">
    <property type="entry name" value="BIOPOLYMER TRANSPORT PROTEIN EXBD"/>
    <property type="match status" value="1"/>
</dbReference>
<keyword evidence="11 13" id="KW-0472">Membrane</keyword>
<dbReference type="OrthoDB" id="9798629at2"/>
<dbReference type="AlphaFoldDB" id="A0A5C8KLZ7"/>
<evidence type="ECO:0000256" key="10">
    <source>
        <dbReference type="ARBA" id="ARBA00022989"/>
    </source>
</evidence>
<dbReference type="PANTHER" id="PTHR30558">
    <property type="entry name" value="EXBD MEMBRANE COMPONENT OF PMF-DRIVEN MACROMOLECULE IMPORT SYSTEM"/>
    <property type="match status" value="1"/>
</dbReference>
<keyword evidence="5 12" id="KW-0813">Transport</keyword>
<evidence type="ECO:0000256" key="12">
    <source>
        <dbReference type="RuleBase" id="RU003879"/>
    </source>
</evidence>
<evidence type="ECO:0000256" key="2">
    <source>
        <dbReference type="ARBA" id="ARBA00004249"/>
    </source>
</evidence>
<dbReference type="Pfam" id="PF02472">
    <property type="entry name" value="ExbD"/>
    <property type="match status" value="1"/>
</dbReference>
<evidence type="ECO:0000256" key="8">
    <source>
        <dbReference type="ARBA" id="ARBA00022692"/>
    </source>
</evidence>